<evidence type="ECO:0000256" key="1">
    <source>
        <dbReference type="SAM" id="MobiDB-lite"/>
    </source>
</evidence>
<evidence type="ECO:0000313" key="4">
    <source>
        <dbReference type="Proteomes" id="UP001328107"/>
    </source>
</evidence>
<evidence type="ECO:0000259" key="2">
    <source>
        <dbReference type="PROSITE" id="PS00028"/>
    </source>
</evidence>
<organism evidence="3 4">
    <name type="scientific">Pristionchus mayeri</name>
    <dbReference type="NCBI Taxonomy" id="1317129"/>
    <lineage>
        <taxon>Eukaryota</taxon>
        <taxon>Metazoa</taxon>
        <taxon>Ecdysozoa</taxon>
        <taxon>Nematoda</taxon>
        <taxon>Chromadorea</taxon>
        <taxon>Rhabditida</taxon>
        <taxon>Rhabditina</taxon>
        <taxon>Diplogasteromorpha</taxon>
        <taxon>Diplogasteroidea</taxon>
        <taxon>Neodiplogasteridae</taxon>
        <taxon>Pristionchus</taxon>
    </lineage>
</organism>
<feature type="domain" description="C2H2-type" evidence="2">
    <location>
        <begin position="36"/>
        <end position="57"/>
    </location>
</feature>
<keyword evidence="4" id="KW-1185">Reference proteome</keyword>
<accession>A0AAN4Z2P1</accession>
<sequence>EKKEEEKKEKEKEEEKKDHREGSDEEEDEEKMTIECPICRLLFRTASGWYGHLKAIHNTTPKEAGYALRCDCGHESLSKEHSEGAKSRTSRCFYARSSRPGASPLPTEARPATARAFTAHLKLAHPGHTLDSMRKEIVCGCGAMIISHNSHIRKHPQIFATTRSTRCDRRSEGRSRRRHYCHLQSSRISKRSNQLSDSFPDSHKKLCFSAISSVNYSHYLRVIFYTNSSSHFALSIYQPLYCTNFTYAIYFCIMLIRRYVMILLYIESNF</sequence>
<reference evidence="4" key="1">
    <citation type="submission" date="2022-10" db="EMBL/GenBank/DDBJ databases">
        <title>Genome assembly of Pristionchus species.</title>
        <authorList>
            <person name="Yoshida K."/>
            <person name="Sommer R.J."/>
        </authorList>
    </citation>
    <scope>NUCLEOTIDE SEQUENCE [LARGE SCALE GENOMIC DNA]</scope>
    <source>
        <strain evidence="4">RS5460</strain>
    </source>
</reference>
<feature type="compositionally biased region" description="Basic and acidic residues" evidence="1">
    <location>
        <begin position="1"/>
        <end position="22"/>
    </location>
</feature>
<feature type="region of interest" description="Disordered" evidence="1">
    <location>
        <begin position="1"/>
        <end position="30"/>
    </location>
</feature>
<feature type="non-terminal residue" evidence="3">
    <location>
        <position position="1"/>
    </location>
</feature>
<dbReference type="PROSITE" id="PS00028">
    <property type="entry name" value="ZINC_FINGER_C2H2_1"/>
    <property type="match status" value="1"/>
</dbReference>
<evidence type="ECO:0000313" key="3">
    <source>
        <dbReference type="EMBL" id="GMR30838.1"/>
    </source>
</evidence>
<comment type="caution">
    <text evidence="3">The sequence shown here is derived from an EMBL/GenBank/DDBJ whole genome shotgun (WGS) entry which is preliminary data.</text>
</comment>
<gene>
    <name evidence="3" type="ORF">PMAYCL1PPCAC_01033</name>
</gene>
<dbReference type="AlphaFoldDB" id="A0AAN4Z2P1"/>
<dbReference type="Proteomes" id="UP001328107">
    <property type="component" value="Unassembled WGS sequence"/>
</dbReference>
<dbReference type="EMBL" id="BTRK01000001">
    <property type="protein sequence ID" value="GMR30838.1"/>
    <property type="molecule type" value="Genomic_DNA"/>
</dbReference>
<name>A0AAN4Z2P1_9BILA</name>
<dbReference type="InterPro" id="IPR013087">
    <property type="entry name" value="Znf_C2H2_type"/>
</dbReference>
<protein>
    <recommendedName>
        <fullName evidence="2">C2H2-type domain-containing protein</fullName>
    </recommendedName>
</protein>
<proteinExistence type="predicted"/>